<dbReference type="KEGG" id="clia:C3E79_07435"/>
<feature type="chain" id="PRO_5043489885" evidence="3">
    <location>
        <begin position="30"/>
        <end position="127"/>
    </location>
</feature>
<protein>
    <submittedName>
        <fullName evidence="4">Uncharacterized protein</fullName>
    </submittedName>
</protein>
<keyword evidence="5" id="KW-1185">Reference proteome</keyword>
<feature type="transmembrane region" description="Helical" evidence="2">
    <location>
        <begin position="86"/>
        <end position="110"/>
    </location>
</feature>
<keyword evidence="2" id="KW-1133">Transmembrane helix</keyword>
<dbReference type="EMBL" id="CP026948">
    <property type="protein sequence ID" value="AWB84333.1"/>
    <property type="molecule type" value="Genomic_DNA"/>
</dbReference>
<sequence length="127" mass="12813">MTRRTTTALLSAATAAALALGGVNAPADAAETTAVSVDQEATPPAETSADTAGTDAEDPKEDGAKDQTSSEKLVESSSLSEKGQEAFQWMGVAVAILSGLVQVATIIISISPSAQNWLRTVVGKPAA</sequence>
<keyword evidence="2" id="KW-0812">Transmembrane</keyword>
<keyword evidence="2" id="KW-0472">Membrane</keyword>
<feature type="compositionally biased region" description="Basic and acidic residues" evidence="1">
    <location>
        <begin position="61"/>
        <end position="74"/>
    </location>
</feature>
<evidence type="ECO:0000256" key="3">
    <source>
        <dbReference type="SAM" id="SignalP"/>
    </source>
</evidence>
<feature type="region of interest" description="Disordered" evidence="1">
    <location>
        <begin position="30"/>
        <end position="81"/>
    </location>
</feature>
<accession>A0A2S0WEX6</accession>
<gene>
    <name evidence="4" type="ORF">C3E79_07435</name>
</gene>
<evidence type="ECO:0000313" key="4">
    <source>
        <dbReference type="EMBL" id="AWB84333.1"/>
    </source>
</evidence>
<dbReference type="Proteomes" id="UP000244754">
    <property type="component" value="Chromosome"/>
</dbReference>
<organism evidence="4 5">
    <name type="scientific">Corynebacterium liangguodongii</name>
    <dbReference type="NCBI Taxonomy" id="2079535"/>
    <lineage>
        <taxon>Bacteria</taxon>
        <taxon>Bacillati</taxon>
        <taxon>Actinomycetota</taxon>
        <taxon>Actinomycetes</taxon>
        <taxon>Mycobacteriales</taxon>
        <taxon>Corynebacteriaceae</taxon>
        <taxon>Corynebacterium</taxon>
    </lineage>
</organism>
<dbReference type="RefSeq" id="WP_108404342.1">
    <property type="nucleotide sequence ID" value="NZ_CP026948.1"/>
</dbReference>
<evidence type="ECO:0000256" key="2">
    <source>
        <dbReference type="SAM" id="Phobius"/>
    </source>
</evidence>
<evidence type="ECO:0000313" key="5">
    <source>
        <dbReference type="Proteomes" id="UP000244754"/>
    </source>
</evidence>
<feature type="signal peptide" evidence="3">
    <location>
        <begin position="1"/>
        <end position="29"/>
    </location>
</feature>
<name>A0A2S0WEX6_9CORY</name>
<proteinExistence type="predicted"/>
<dbReference type="AlphaFoldDB" id="A0A2S0WEX6"/>
<reference evidence="5" key="1">
    <citation type="submission" date="2018-01" db="EMBL/GenBank/DDBJ databases">
        <authorList>
            <person name="Li J."/>
        </authorList>
    </citation>
    <scope>NUCLEOTIDE SEQUENCE [LARGE SCALE GENOMIC DNA]</scope>
    <source>
        <strain evidence="5">2184</strain>
    </source>
</reference>
<keyword evidence="3" id="KW-0732">Signal</keyword>
<evidence type="ECO:0000256" key="1">
    <source>
        <dbReference type="SAM" id="MobiDB-lite"/>
    </source>
</evidence>